<dbReference type="GO" id="GO:0097173">
    <property type="term" value="P:N-acetylmuramic acid catabolic process"/>
    <property type="evidence" value="ECO:0007669"/>
    <property type="project" value="UniProtKB-UniPathway"/>
</dbReference>
<dbReference type="Proteomes" id="UP000245217">
    <property type="component" value="Unassembled WGS sequence"/>
</dbReference>
<evidence type="ECO:0000256" key="7">
    <source>
        <dbReference type="ARBA" id="ARBA00060595"/>
    </source>
</evidence>
<evidence type="ECO:0000256" key="6">
    <source>
        <dbReference type="ARBA" id="ARBA00060532"/>
    </source>
</evidence>
<evidence type="ECO:0000256" key="3">
    <source>
        <dbReference type="ARBA" id="ARBA00023277"/>
    </source>
</evidence>
<evidence type="ECO:0000256" key="11">
    <source>
        <dbReference type="ARBA" id="ARBA00077905"/>
    </source>
</evidence>
<dbReference type="Gene3D" id="1.10.8.1080">
    <property type="match status" value="1"/>
</dbReference>
<dbReference type="EC" id="4.2.1.126" evidence="9 13"/>
<name>A0A2U2ARI2_9GAMM</name>
<proteinExistence type="inferred from homology"/>
<comment type="pathway">
    <text evidence="6 13">Amino-sugar metabolism; N-acetylmuramate degradation.</text>
</comment>
<accession>A0A2U2ARI2</accession>
<gene>
    <name evidence="13 15" type="primary">murQ</name>
    <name evidence="15" type="ORF">DC077_03390</name>
    <name evidence="16" type="ORF">DC078_01860</name>
</gene>
<organism evidence="15 17">
    <name type="scientific">Ignatzschineria cameli</name>
    <dbReference type="NCBI Taxonomy" id="2182793"/>
    <lineage>
        <taxon>Bacteria</taxon>
        <taxon>Pseudomonadati</taxon>
        <taxon>Pseudomonadota</taxon>
        <taxon>Gammaproteobacteria</taxon>
        <taxon>Cardiobacteriales</taxon>
        <taxon>Ignatzschineriaceae</taxon>
        <taxon>Ignatzschineria</taxon>
    </lineage>
</organism>
<dbReference type="NCBIfam" id="TIGR00274">
    <property type="entry name" value="N-acetylmuramic acid 6-phosphate etherase"/>
    <property type="match status" value="1"/>
</dbReference>
<feature type="active site" description="Proton donor" evidence="13">
    <location>
        <position position="102"/>
    </location>
</feature>
<evidence type="ECO:0000256" key="4">
    <source>
        <dbReference type="ARBA" id="ARBA00037880"/>
    </source>
</evidence>
<dbReference type="PANTHER" id="PTHR10088">
    <property type="entry name" value="GLUCOKINASE REGULATORY PROTEIN"/>
    <property type="match status" value="1"/>
</dbReference>
<comment type="pathway">
    <text evidence="4 13">Cell wall biogenesis; peptidoglycan recycling.</text>
</comment>
<dbReference type="NCBIfam" id="NF003915">
    <property type="entry name" value="PRK05441.1"/>
    <property type="match status" value="1"/>
</dbReference>
<dbReference type="InterPro" id="IPR046348">
    <property type="entry name" value="SIS_dom_sf"/>
</dbReference>
<evidence type="ECO:0000313" key="16">
    <source>
        <dbReference type="EMBL" id="PWD94310.1"/>
    </source>
</evidence>
<evidence type="ECO:0000256" key="13">
    <source>
        <dbReference type="HAMAP-Rule" id="MF_00068"/>
    </source>
</evidence>
<evidence type="ECO:0000259" key="14">
    <source>
        <dbReference type="PROSITE" id="PS51464"/>
    </source>
</evidence>
<dbReference type="InterPro" id="IPR005486">
    <property type="entry name" value="Glucokinase_regulatory_CS"/>
</dbReference>
<dbReference type="CDD" id="cd05007">
    <property type="entry name" value="SIS_Etherase"/>
    <property type="match status" value="1"/>
</dbReference>
<evidence type="ECO:0000256" key="8">
    <source>
        <dbReference type="ARBA" id="ARBA00061234"/>
    </source>
</evidence>
<dbReference type="PROSITE" id="PS51464">
    <property type="entry name" value="SIS"/>
    <property type="match status" value="1"/>
</dbReference>
<evidence type="ECO:0000256" key="2">
    <source>
        <dbReference type="ARBA" id="ARBA00023239"/>
    </source>
</evidence>
<dbReference type="PANTHER" id="PTHR10088:SF4">
    <property type="entry name" value="GLUCOKINASE REGULATORY PROTEIN"/>
    <property type="match status" value="1"/>
</dbReference>
<dbReference type="OrthoDB" id="9813395at2"/>
<dbReference type="UniPathway" id="UPA00342"/>
<dbReference type="GO" id="GO:0046348">
    <property type="term" value="P:amino sugar catabolic process"/>
    <property type="evidence" value="ECO:0007669"/>
    <property type="project" value="InterPro"/>
</dbReference>
<dbReference type="InterPro" id="IPR001347">
    <property type="entry name" value="SIS_dom"/>
</dbReference>
<dbReference type="AlphaFoldDB" id="A0A2U2ARI2"/>
<evidence type="ECO:0000313" key="15">
    <source>
        <dbReference type="EMBL" id="PWD86872.1"/>
    </source>
</evidence>
<dbReference type="Pfam" id="PF22645">
    <property type="entry name" value="GKRP_SIS_N"/>
    <property type="match status" value="1"/>
</dbReference>
<keyword evidence="3 13" id="KW-0119">Carbohydrate metabolism</keyword>
<dbReference type="SUPFAM" id="SSF53697">
    <property type="entry name" value="SIS domain"/>
    <property type="match status" value="1"/>
</dbReference>
<reference evidence="17 18" key="2">
    <citation type="submission" date="2018-05" db="EMBL/GenBank/DDBJ databases">
        <title>Ignatzschineria dubaiensis sp. nov., isolated from necrotic foot tissues of dromedaries (Camelus dromedarius) and associated maggots in Dubai, United Arab Emirates.</title>
        <authorList>
            <person name="Tsang C.C."/>
            <person name="Tang J.Y.M."/>
            <person name="Fong J.Y.H."/>
            <person name="Kinne J."/>
            <person name="Lee H.H."/>
            <person name="Joseph M."/>
            <person name="Jose S."/>
            <person name="Schuster R.K."/>
            <person name="Tang Y."/>
            <person name="Sivakumar S."/>
            <person name="Chen J.H.K."/>
            <person name="Teng J.L.L."/>
            <person name="Lau S.K.P."/>
            <person name="Wernery U."/>
            <person name="Woo P.C.Y."/>
        </authorList>
    </citation>
    <scope>NUCLEOTIDE SEQUENCE [LARGE SCALE GENOMIC DNA]</scope>
    <source>
        <strain evidence="17">UAE-HKU57</strain>
        <strain evidence="18">UAE-HKU58</strain>
    </source>
</reference>
<dbReference type="GO" id="GO:0016803">
    <property type="term" value="F:ether hydrolase activity"/>
    <property type="evidence" value="ECO:0007669"/>
    <property type="project" value="TreeGrafter"/>
</dbReference>
<comment type="pathway">
    <text evidence="7 13">Amino-sugar metabolism; 1,6-anhydro-N-acetylmuramate degradation.</text>
</comment>
<comment type="catalytic activity">
    <reaction evidence="5 13">
        <text>N-acetyl-D-muramate 6-phosphate + H2O = N-acetyl-D-glucosamine 6-phosphate + (R)-lactate</text>
        <dbReference type="Rhea" id="RHEA:26410"/>
        <dbReference type="ChEBI" id="CHEBI:15377"/>
        <dbReference type="ChEBI" id="CHEBI:16004"/>
        <dbReference type="ChEBI" id="CHEBI:57513"/>
        <dbReference type="ChEBI" id="CHEBI:58722"/>
        <dbReference type="EC" id="4.2.1.126"/>
    </reaction>
</comment>
<sequence>MERLVKESDAKINSGINSGINLGSLETEQRNHHTMAIDTLSTLEMVQLINREDQRVIDAIEAATDQIAAAIDAIVPRLRQGGRLIYLGAGTSGRLGVLDASECLPTFGVGEESVLALIAGGDRALRHPVEAAEDQEDAAVTDLAKIGLSKKDILCAIASSGRTPYALSALLYAGSLGAATISLACVSESAIGKIADYPIEVIVGPEVITGSTRMKAGSAQKMVLNMLSTGAMIKLGKVYQNLMVDLRATNQKLIERARQMVVAATAIDYEQATELLEAADYHVKSAIVMAHLAVDYPMARQLLAKHQGMVRAVLAEAIAKEME</sequence>
<dbReference type="UniPathway" id="UPA00544"/>
<dbReference type="EMBL" id="QEWW01000002">
    <property type="protein sequence ID" value="PWD86872.1"/>
    <property type="molecule type" value="Genomic_DNA"/>
</dbReference>
<dbReference type="GO" id="GO:0009254">
    <property type="term" value="P:peptidoglycan turnover"/>
    <property type="evidence" value="ECO:0007669"/>
    <property type="project" value="UniProtKB-UniRule"/>
</dbReference>
<dbReference type="Proteomes" id="UP000245059">
    <property type="component" value="Unassembled WGS sequence"/>
</dbReference>
<dbReference type="Gene3D" id="3.40.50.10490">
    <property type="entry name" value="Glucose-6-phosphate isomerase like protein, domain 1"/>
    <property type="match status" value="1"/>
</dbReference>
<dbReference type="InterPro" id="IPR005488">
    <property type="entry name" value="Etherase_MurQ"/>
</dbReference>
<keyword evidence="2 13" id="KW-0456">Lyase</keyword>
<evidence type="ECO:0000256" key="10">
    <source>
        <dbReference type="ARBA" id="ARBA00070061"/>
    </source>
</evidence>
<dbReference type="FunFam" id="1.10.8.1080:FF:000001">
    <property type="entry name" value="N-acetylmuramic acid 6-phosphate etherase"/>
    <property type="match status" value="1"/>
</dbReference>
<evidence type="ECO:0000256" key="9">
    <source>
        <dbReference type="ARBA" id="ARBA00067056"/>
    </source>
</evidence>
<protein>
    <recommendedName>
        <fullName evidence="10 13">N-acetylmuramic acid 6-phosphate etherase</fullName>
        <shortName evidence="13">MurNAc-6-P etherase</shortName>
        <ecNumber evidence="9 13">4.2.1.126</ecNumber>
    </recommendedName>
    <alternativeName>
        <fullName evidence="12 13">N-acetylmuramic acid 6-phosphate hydrolase</fullName>
    </alternativeName>
    <alternativeName>
        <fullName evidence="11 13">N-acetylmuramic acid 6-phosphate lyase</fullName>
    </alternativeName>
</protein>
<dbReference type="GO" id="GO:0097175">
    <property type="term" value="P:1,6-anhydro-N-acetyl-beta-muramic acid catabolic process"/>
    <property type="evidence" value="ECO:0007669"/>
    <property type="project" value="UniProtKB-UniRule"/>
</dbReference>
<evidence type="ECO:0000313" key="17">
    <source>
        <dbReference type="Proteomes" id="UP000245059"/>
    </source>
</evidence>
<dbReference type="EMBL" id="QEWV01000001">
    <property type="protein sequence ID" value="PWD94310.1"/>
    <property type="molecule type" value="Genomic_DNA"/>
</dbReference>
<evidence type="ECO:0000256" key="5">
    <source>
        <dbReference type="ARBA" id="ARBA00051747"/>
    </source>
</evidence>
<reference evidence="15" key="1">
    <citation type="journal article" date="2018" name="Genome Announc.">
        <title>Ignatzschineria cameli sp. nov., isolated from necrotic foot tissue of dromedaries (Camelus dromedarius) and associated maggots (Wohlfahrtia species) in Dubai.</title>
        <authorList>
            <person name="Tsang C.C."/>
            <person name="Tang J.Y."/>
            <person name="Fong J.Y."/>
            <person name="Kinne J."/>
            <person name="Lee H.H."/>
            <person name="Joseph M."/>
            <person name="Jose S."/>
            <person name="Schuster R.K."/>
            <person name="Tang Y."/>
            <person name="Sivakumar S."/>
            <person name="Chen J.H."/>
            <person name="Teng J.L."/>
            <person name="Lau S.K."/>
            <person name="Wernery U."/>
            <person name="Woo P.C."/>
        </authorList>
    </citation>
    <scope>NUCLEOTIDE SEQUENCE</scope>
    <source>
        <strain evidence="15">UAE-HKU57</strain>
        <strain evidence="16">UAE-HKU58</strain>
    </source>
</reference>
<dbReference type="PROSITE" id="PS01272">
    <property type="entry name" value="GCKR"/>
    <property type="match status" value="1"/>
</dbReference>
<dbReference type="RefSeq" id="WP_109200901.1">
    <property type="nucleotide sequence ID" value="NZ_QEWS01000001.1"/>
</dbReference>
<comment type="function">
    <text evidence="13">Specifically catalyzes the cleavage of the D-lactyl ether substituent of MurNAc 6-phosphate, producing GlcNAc 6-phosphate and D-lactate. Together with AnmK, is also required for the utilization of anhydro-N-acetylmuramic acid (anhMurNAc) either imported from the medium or derived from its own cell wall murein, and thus plays a role in cell wall recycling.</text>
</comment>
<evidence type="ECO:0000256" key="1">
    <source>
        <dbReference type="ARBA" id="ARBA00011738"/>
    </source>
</evidence>
<dbReference type="InterPro" id="IPR040190">
    <property type="entry name" value="MURQ/GCKR"/>
</dbReference>
<feature type="domain" description="SIS" evidence="14">
    <location>
        <begin position="74"/>
        <end position="237"/>
    </location>
</feature>
<dbReference type="GO" id="GO:0097367">
    <property type="term" value="F:carbohydrate derivative binding"/>
    <property type="evidence" value="ECO:0007669"/>
    <property type="project" value="InterPro"/>
</dbReference>
<dbReference type="UniPathway" id="UPA00343"/>
<comment type="subunit">
    <text evidence="1 13">Homodimer.</text>
</comment>
<dbReference type="NCBIfam" id="NF009222">
    <property type="entry name" value="PRK12570.1"/>
    <property type="match status" value="1"/>
</dbReference>
<evidence type="ECO:0000313" key="18">
    <source>
        <dbReference type="Proteomes" id="UP000245217"/>
    </source>
</evidence>
<feature type="active site" evidence="13">
    <location>
        <position position="133"/>
    </location>
</feature>
<comment type="miscellaneous">
    <text evidence="13">A lyase-type mechanism (elimination/hydration) is suggested for the cleavage of the lactyl ether bond of MurNAc 6-phosphate, with the formation of an alpha,beta-unsaturated aldehyde intermediate with (E)-stereochemistry, followed by the syn addition of water to give product.</text>
</comment>
<dbReference type="FunFam" id="3.40.50.10490:FF:000014">
    <property type="entry name" value="N-acetylmuramic acid 6-phosphate etherase"/>
    <property type="match status" value="1"/>
</dbReference>
<dbReference type="GO" id="GO:0016835">
    <property type="term" value="F:carbon-oxygen lyase activity"/>
    <property type="evidence" value="ECO:0007669"/>
    <property type="project" value="UniProtKB-UniRule"/>
</dbReference>
<keyword evidence="18" id="KW-1185">Reference proteome</keyword>
<comment type="caution">
    <text evidence="15">The sequence shown here is derived from an EMBL/GenBank/DDBJ whole genome shotgun (WGS) entry which is preliminary data.</text>
</comment>
<evidence type="ECO:0000256" key="12">
    <source>
        <dbReference type="ARBA" id="ARBA00084049"/>
    </source>
</evidence>
<dbReference type="HAMAP" id="MF_00068">
    <property type="entry name" value="MurQ"/>
    <property type="match status" value="1"/>
</dbReference>
<comment type="similarity">
    <text evidence="8 13">Belongs to the GCKR-like family. MurNAc-6-P etherase subfamily.</text>
</comment>